<comment type="similarity">
    <text evidence="1">Belongs to the AfsR/DnrI/RedD regulatory family.</text>
</comment>
<keyword evidence="6" id="KW-1185">Reference proteome</keyword>
<name>A0A543GIS3_9PSEU</name>
<dbReference type="InterPro" id="IPR011990">
    <property type="entry name" value="TPR-like_helical_dom_sf"/>
</dbReference>
<dbReference type="SUPFAM" id="SSF52540">
    <property type="entry name" value="P-loop containing nucleoside triphosphate hydrolases"/>
    <property type="match status" value="1"/>
</dbReference>
<feature type="domain" description="OmpR/PhoB-type" evidence="4">
    <location>
        <begin position="1"/>
        <end position="92"/>
    </location>
</feature>
<dbReference type="PANTHER" id="PTHR47691">
    <property type="entry name" value="REGULATOR-RELATED"/>
    <property type="match status" value="1"/>
</dbReference>
<dbReference type="GO" id="GO:0000160">
    <property type="term" value="P:phosphorelay signal transduction system"/>
    <property type="evidence" value="ECO:0007669"/>
    <property type="project" value="InterPro"/>
</dbReference>
<evidence type="ECO:0000313" key="5">
    <source>
        <dbReference type="EMBL" id="TQM45981.1"/>
    </source>
</evidence>
<dbReference type="InterPro" id="IPR036388">
    <property type="entry name" value="WH-like_DNA-bd_sf"/>
</dbReference>
<dbReference type="InterPro" id="IPR001867">
    <property type="entry name" value="OmpR/PhoB-type_DNA-bd"/>
</dbReference>
<dbReference type="PANTHER" id="PTHR47691:SF3">
    <property type="entry name" value="HTH-TYPE TRANSCRIPTIONAL REGULATOR RV0890C-RELATED"/>
    <property type="match status" value="1"/>
</dbReference>
<evidence type="ECO:0000256" key="2">
    <source>
        <dbReference type="ARBA" id="ARBA00023125"/>
    </source>
</evidence>
<dbReference type="SMART" id="SM01043">
    <property type="entry name" value="BTAD"/>
    <property type="match status" value="1"/>
</dbReference>
<dbReference type="AlphaFoldDB" id="A0A543GIS3"/>
<evidence type="ECO:0000256" key="1">
    <source>
        <dbReference type="ARBA" id="ARBA00005820"/>
    </source>
</evidence>
<organism evidence="5 6">
    <name type="scientific">Pseudonocardia cypriaca</name>
    <dbReference type="NCBI Taxonomy" id="882449"/>
    <lineage>
        <taxon>Bacteria</taxon>
        <taxon>Bacillati</taxon>
        <taxon>Actinomycetota</taxon>
        <taxon>Actinomycetes</taxon>
        <taxon>Pseudonocardiales</taxon>
        <taxon>Pseudonocardiaceae</taxon>
        <taxon>Pseudonocardia</taxon>
    </lineage>
</organism>
<dbReference type="SUPFAM" id="SSF46894">
    <property type="entry name" value="C-terminal effector domain of the bipartite response regulators"/>
    <property type="match status" value="1"/>
</dbReference>
<dbReference type="InterPro" id="IPR027417">
    <property type="entry name" value="P-loop_NTPase"/>
</dbReference>
<dbReference type="EMBL" id="VFPH01000001">
    <property type="protein sequence ID" value="TQM45981.1"/>
    <property type="molecule type" value="Genomic_DNA"/>
</dbReference>
<proteinExistence type="inferred from homology"/>
<reference evidence="5 6" key="1">
    <citation type="submission" date="2019-06" db="EMBL/GenBank/DDBJ databases">
        <title>Sequencing the genomes of 1000 actinobacteria strains.</title>
        <authorList>
            <person name="Klenk H.-P."/>
        </authorList>
    </citation>
    <scope>NUCLEOTIDE SEQUENCE [LARGE SCALE GENOMIC DNA]</scope>
    <source>
        <strain evidence="5 6">DSM 45511</strain>
    </source>
</reference>
<accession>A0A543GIS3</accession>
<dbReference type="Gene3D" id="1.25.40.10">
    <property type="entry name" value="Tetratricopeptide repeat domain"/>
    <property type="match status" value="3"/>
</dbReference>
<sequence length="1081" mass="113753">MLGSVAVWTDDGTPLAVPGRKVRALLADLLVNEGRPVPADRLIDDIWGERPPPSAAATLSAKVSQLRRVLEDAEPRGRSLVVSGPAGYALRTAPEAVDAGRFAGLVAQARSAGPRTAVALLTEALGLWRGPALADFADAPFATVAIAHLTEQRLVAQEDVAELRLGLGEHAAVAAELGPLVAEHPLRERLRGCAIRALHGSGRQHEALDSYRELRALLADELGLDPSPELVALHEAVLTRDPALDPPPPRRGNLPAPRTALVGRDAAVADVEAHLATDRLVTLTGPGGVGKTRLALAAAAAAAPGFRDGGWLVELAPVASVGGPTDPDPFASLVDAVLAALDVRANAAPGERTTPLDRLVEVVRGRQLLLVLDNCEHVVAHVAELADRLLAAAADLRILATSREPLALAGEVVWSVPPLDVPDPGAADPEALAGSSAVRLFVARAAAAAKGFRLDDRTAAPVAVLCRRLDGIPLALELAATRVRALGVDGVAARLDDRFRLLAAGHRGAPPRQQTLRSMIDWSWDLLSPSEQVLLRRLAVHADGATADAAAAVAADAGLPALDVPDLLARLVDRSLVDVVPSERLRYRLLESVAEYSLDRLGEAGELTALRRRHADHYLVLAEEAAAQLHGPQQPRVLRLLDAETSNLRAALATTAGDPNRDRALRMVAALAWYWVLRGRLGEARRAFDAALAPVGEATAGLYEAALAWRAGIALMLGDPDGSERHVAALRVIDAIPDPVARARSQWFLADTGATSDLPGAAELLERALATSRACGDRWTEGAAYLGRARLAHVRGDLEVLRREAGRAAELFGGVGDRWGQLQATCWLGALAELTADHERAAALHREGLRWCEELGLWAEVSSRLSWLGWISMQAGDHAQARRYGERALGLATEQGFLDGQLFARIVLAYAARKEGRLDTAQRQLDTVLADTPRCGGDIAVHVPMVLIELGFVAELRDDPHTAARLHGEAYDAAQKIAAPRDSAGAIEGLACALAATGSFQAAAVLLGAADAARRAAGLPLAPAERHDVDRAATAARTAIGEPAFDEAHAAGGRLSPDEAYAAAVAALPVAARATGPLTVR</sequence>
<dbReference type="Pfam" id="PF03704">
    <property type="entry name" value="BTAD"/>
    <property type="match status" value="1"/>
</dbReference>
<dbReference type="CDD" id="cd15831">
    <property type="entry name" value="BTAD"/>
    <property type="match status" value="1"/>
</dbReference>
<dbReference type="SUPFAM" id="SSF48452">
    <property type="entry name" value="TPR-like"/>
    <property type="match status" value="3"/>
</dbReference>
<dbReference type="PRINTS" id="PR00364">
    <property type="entry name" value="DISEASERSIST"/>
</dbReference>
<dbReference type="SMART" id="SM00862">
    <property type="entry name" value="Trans_reg_C"/>
    <property type="match status" value="1"/>
</dbReference>
<dbReference type="GO" id="GO:0006355">
    <property type="term" value="P:regulation of DNA-templated transcription"/>
    <property type="evidence" value="ECO:0007669"/>
    <property type="project" value="InterPro"/>
</dbReference>
<comment type="caution">
    <text evidence="5">The sequence shown here is derived from an EMBL/GenBank/DDBJ whole genome shotgun (WGS) entry which is preliminary data.</text>
</comment>
<protein>
    <submittedName>
        <fullName evidence="5">LuxR family transcriptional regulator</fullName>
    </submittedName>
</protein>
<dbReference type="GO" id="GO:0003677">
    <property type="term" value="F:DNA binding"/>
    <property type="evidence" value="ECO:0007669"/>
    <property type="project" value="UniProtKB-UniRule"/>
</dbReference>
<dbReference type="InterPro" id="IPR005158">
    <property type="entry name" value="BTAD"/>
</dbReference>
<evidence type="ECO:0000313" key="6">
    <source>
        <dbReference type="Proteomes" id="UP000319818"/>
    </source>
</evidence>
<evidence type="ECO:0000259" key="4">
    <source>
        <dbReference type="PROSITE" id="PS51755"/>
    </source>
</evidence>
<dbReference type="PROSITE" id="PS51755">
    <property type="entry name" value="OMPR_PHOB"/>
    <property type="match status" value="1"/>
</dbReference>
<feature type="DNA-binding region" description="OmpR/PhoB-type" evidence="3">
    <location>
        <begin position="1"/>
        <end position="92"/>
    </location>
</feature>
<keyword evidence="2 3" id="KW-0238">DNA-binding</keyword>
<dbReference type="Pfam" id="PF00486">
    <property type="entry name" value="Trans_reg_C"/>
    <property type="match status" value="1"/>
</dbReference>
<dbReference type="InterPro" id="IPR016032">
    <property type="entry name" value="Sig_transdc_resp-reg_C-effctor"/>
</dbReference>
<dbReference type="Proteomes" id="UP000319818">
    <property type="component" value="Unassembled WGS sequence"/>
</dbReference>
<dbReference type="Gene3D" id="1.10.10.10">
    <property type="entry name" value="Winged helix-like DNA-binding domain superfamily/Winged helix DNA-binding domain"/>
    <property type="match status" value="1"/>
</dbReference>
<evidence type="ECO:0000256" key="3">
    <source>
        <dbReference type="PROSITE-ProRule" id="PRU01091"/>
    </source>
</evidence>
<gene>
    <name evidence="5" type="ORF">FB388_3384</name>
</gene>